<evidence type="ECO:0000256" key="2">
    <source>
        <dbReference type="ARBA" id="ARBA00022679"/>
    </source>
</evidence>
<dbReference type="InterPro" id="IPR007037">
    <property type="entry name" value="SIP_rossman_dom"/>
</dbReference>
<dbReference type="InterPro" id="IPR017938">
    <property type="entry name" value="Riboflavin_synthase-like_b-brl"/>
</dbReference>
<dbReference type="KEGG" id="cpre:Csp1_14990"/>
<dbReference type="Proteomes" id="UP000247696">
    <property type="component" value="Chromosome"/>
</dbReference>
<dbReference type="PROSITE" id="PS51683">
    <property type="entry name" value="SAM_OMT_II"/>
    <property type="match status" value="1"/>
</dbReference>
<dbReference type="InterPro" id="IPR013113">
    <property type="entry name" value="SIP_FAD-bd"/>
</dbReference>
<organism evidence="5 6">
    <name type="scientific">Corynebacterium provencense</name>
    <dbReference type="NCBI Taxonomy" id="1737425"/>
    <lineage>
        <taxon>Bacteria</taxon>
        <taxon>Bacillati</taxon>
        <taxon>Actinomycetota</taxon>
        <taxon>Actinomycetes</taxon>
        <taxon>Mycobacteriales</taxon>
        <taxon>Corynebacteriaceae</taxon>
        <taxon>Corynebacterium</taxon>
    </lineage>
</organism>
<dbReference type="Gene3D" id="1.10.10.10">
    <property type="entry name" value="Winged helix-like DNA-binding domain superfamily/Winged helix DNA-binding domain"/>
    <property type="match status" value="1"/>
</dbReference>
<dbReference type="CDD" id="cd06193">
    <property type="entry name" value="siderophore_interacting"/>
    <property type="match status" value="1"/>
</dbReference>
<feature type="domain" description="FAD-binding FR-type" evidence="4">
    <location>
        <begin position="13"/>
        <end position="139"/>
    </location>
</feature>
<dbReference type="Pfam" id="PF08021">
    <property type="entry name" value="FAD_binding_9"/>
    <property type="match status" value="1"/>
</dbReference>
<sequence>MPRRVRPITVHPMALRNLEVTAVTDITPALRRITLTGPDLAGFTSTGFDDDVKLFFPYPGQTEPVLPYIENGGIRFPREPEPLVRTYTIRAWRPDAGDHGEIDIDFVKHGIGVATTWAYRTKPGEQVHMVGPTLTKGLPAGTDRALIAGDDTAVPAIARYLDELPDNAEATVLIEVAEDAHRYDILRGRTLPGVTVTWLVRHGAPGHSAPLLLDAVRALPPTIWEDGQCFAWIAGEQSVVRDIRRHLVGDRGMDKAWIDFTGYWRKETVVALDDDSAVPDPERNETAFSRFHEMAEILPPLAIRAAADLNLGNLISEGTTTVTGLIDATGADPTGLRKFLRYLESIELLDPVEGPAENRTAYRLSEIGEFLTNEAVLDHIHHDGVVSKTEQAFLGIREAVMTGRPVYRKITGKTWTQQRLEPAFENERLEQTSTRASYVAAPLAHSHSVTGARDMVIHSDGAGALAAALVAADPDLRITIPALPTQANWLRSDLPQSIPDPAARERITVTEQSVFEKTTPADTVLVVFELQNHPDADAVLVLRKAAESLTRDGRILLIEPTFTIIESDGPDEHAAEADLLNLALVGGGHRTPSELENLVNTAGLKVTSAESVGWGTVVRTLGRA</sequence>
<accession>A0A2Z3YW66</accession>
<dbReference type="Pfam" id="PF00891">
    <property type="entry name" value="Methyltransf_2"/>
    <property type="match status" value="1"/>
</dbReference>
<protein>
    <submittedName>
        <fullName evidence="5">Vibriobactin utilization protein ViuB</fullName>
    </submittedName>
</protein>
<dbReference type="InterPro" id="IPR039261">
    <property type="entry name" value="FNR_nucleotide-bd"/>
</dbReference>
<dbReference type="Gene3D" id="3.40.50.80">
    <property type="entry name" value="Nucleotide-binding domain of ferredoxin-NADP reductase (FNR) module"/>
    <property type="match status" value="1"/>
</dbReference>
<dbReference type="InterPro" id="IPR039374">
    <property type="entry name" value="SIP_fam"/>
</dbReference>
<keyword evidence="2" id="KW-0808">Transferase</keyword>
<dbReference type="InterPro" id="IPR036388">
    <property type="entry name" value="WH-like_DNA-bd_sf"/>
</dbReference>
<dbReference type="SUPFAM" id="SSF53335">
    <property type="entry name" value="S-adenosyl-L-methionine-dependent methyltransferases"/>
    <property type="match status" value="1"/>
</dbReference>
<dbReference type="OrthoDB" id="3291337at2"/>
<evidence type="ECO:0000313" key="6">
    <source>
        <dbReference type="Proteomes" id="UP000247696"/>
    </source>
</evidence>
<dbReference type="GO" id="GO:0008171">
    <property type="term" value="F:O-methyltransferase activity"/>
    <property type="evidence" value="ECO:0007669"/>
    <property type="project" value="InterPro"/>
</dbReference>
<dbReference type="EMBL" id="CP024988">
    <property type="protein sequence ID" value="AWT26287.1"/>
    <property type="molecule type" value="Genomic_DNA"/>
</dbReference>
<dbReference type="PANTHER" id="PTHR30157:SF0">
    <property type="entry name" value="NADPH-DEPENDENT FERRIC-CHELATE REDUCTASE"/>
    <property type="match status" value="1"/>
</dbReference>
<keyword evidence="3" id="KW-0949">S-adenosyl-L-methionine</keyword>
<keyword evidence="1" id="KW-0489">Methyltransferase</keyword>
<dbReference type="InterPro" id="IPR001077">
    <property type="entry name" value="COMT_C"/>
</dbReference>
<dbReference type="InterPro" id="IPR036390">
    <property type="entry name" value="WH_DNA-bd_sf"/>
</dbReference>
<dbReference type="InterPro" id="IPR017927">
    <property type="entry name" value="FAD-bd_FR_type"/>
</dbReference>
<gene>
    <name evidence="5" type="primary">viuB_6</name>
    <name evidence="5" type="ORF">Csp1_14990</name>
</gene>
<reference evidence="6" key="1">
    <citation type="submission" date="2017-11" db="EMBL/GenBank/DDBJ databases">
        <title>Otitis media/interna in a cat caused by the recently described species Corynebacterium provencense.</title>
        <authorList>
            <person name="Kittl S."/>
            <person name="Brodard I."/>
            <person name="Rychener L."/>
            <person name="Jores J."/>
            <person name="Roosje P."/>
            <person name="Gobeli Brawand S."/>
        </authorList>
    </citation>
    <scope>NUCLEOTIDE SEQUENCE [LARGE SCALE GENOMIC DNA]</scope>
    <source>
        <strain evidence="6">17KM38</strain>
    </source>
</reference>
<proteinExistence type="predicted"/>
<dbReference type="STRING" id="1737425.GCA_900049755_01891"/>
<dbReference type="PROSITE" id="PS51384">
    <property type="entry name" value="FAD_FR"/>
    <property type="match status" value="1"/>
</dbReference>
<name>A0A2Z3YW66_9CORY</name>
<dbReference type="SUPFAM" id="SSF46785">
    <property type="entry name" value="Winged helix' DNA-binding domain"/>
    <property type="match status" value="1"/>
</dbReference>
<keyword evidence="6" id="KW-1185">Reference proteome</keyword>
<dbReference type="GO" id="GO:0016491">
    <property type="term" value="F:oxidoreductase activity"/>
    <property type="evidence" value="ECO:0007669"/>
    <property type="project" value="InterPro"/>
</dbReference>
<evidence type="ECO:0000259" key="4">
    <source>
        <dbReference type="PROSITE" id="PS51384"/>
    </source>
</evidence>
<evidence type="ECO:0000256" key="3">
    <source>
        <dbReference type="ARBA" id="ARBA00022691"/>
    </source>
</evidence>
<evidence type="ECO:0000256" key="1">
    <source>
        <dbReference type="ARBA" id="ARBA00022603"/>
    </source>
</evidence>
<dbReference type="SUPFAM" id="SSF63380">
    <property type="entry name" value="Riboflavin synthase domain-like"/>
    <property type="match status" value="1"/>
</dbReference>
<dbReference type="AlphaFoldDB" id="A0A2Z3YW66"/>
<dbReference type="GO" id="GO:0032259">
    <property type="term" value="P:methylation"/>
    <property type="evidence" value="ECO:0007669"/>
    <property type="project" value="UniProtKB-KW"/>
</dbReference>
<dbReference type="Gene3D" id="2.40.30.10">
    <property type="entry name" value="Translation factors"/>
    <property type="match status" value="1"/>
</dbReference>
<dbReference type="InterPro" id="IPR029063">
    <property type="entry name" value="SAM-dependent_MTases_sf"/>
</dbReference>
<dbReference type="InterPro" id="IPR016461">
    <property type="entry name" value="COMT-like"/>
</dbReference>
<dbReference type="RefSeq" id="WP_110481467.1">
    <property type="nucleotide sequence ID" value="NZ_CP024988.1"/>
</dbReference>
<dbReference type="Gene3D" id="3.40.50.150">
    <property type="entry name" value="Vaccinia Virus protein VP39"/>
    <property type="match status" value="1"/>
</dbReference>
<dbReference type="Pfam" id="PF04954">
    <property type="entry name" value="SIP"/>
    <property type="match status" value="1"/>
</dbReference>
<dbReference type="Gene3D" id="1.10.287.1350">
    <property type="match status" value="1"/>
</dbReference>
<evidence type="ECO:0000313" key="5">
    <source>
        <dbReference type="EMBL" id="AWT26287.1"/>
    </source>
</evidence>
<dbReference type="PANTHER" id="PTHR30157">
    <property type="entry name" value="FERRIC REDUCTASE, NADPH-DEPENDENT"/>
    <property type="match status" value="1"/>
</dbReference>